<protein>
    <submittedName>
        <fullName evidence="2">Uncharacterized protein</fullName>
    </submittedName>
</protein>
<feature type="region of interest" description="Disordered" evidence="1">
    <location>
        <begin position="45"/>
        <end position="79"/>
    </location>
</feature>
<organism evidence="2 3">
    <name type="scientific">Botryobasidium botryosum (strain FD-172 SS1)</name>
    <dbReference type="NCBI Taxonomy" id="930990"/>
    <lineage>
        <taxon>Eukaryota</taxon>
        <taxon>Fungi</taxon>
        <taxon>Dikarya</taxon>
        <taxon>Basidiomycota</taxon>
        <taxon>Agaricomycotina</taxon>
        <taxon>Agaricomycetes</taxon>
        <taxon>Cantharellales</taxon>
        <taxon>Botryobasidiaceae</taxon>
        <taxon>Botryobasidium</taxon>
    </lineage>
</organism>
<accession>A0A067LUY9</accession>
<name>A0A067LUY9_BOTB1</name>
<dbReference type="EMBL" id="KL198119">
    <property type="protein sequence ID" value="KDQ06924.1"/>
    <property type="molecule type" value="Genomic_DNA"/>
</dbReference>
<dbReference type="InParanoid" id="A0A067LUY9"/>
<dbReference type="Proteomes" id="UP000027195">
    <property type="component" value="Unassembled WGS sequence"/>
</dbReference>
<sequence>MCCSARNDAETQPASLHLSVRAARNTVSTWITRFSITPSPSILSSNIPPDIPASLPHKGTFTSQHPPYKPFHRKPPSETRSFFSLRTTATYLKSICCGQGNQTSDPKLTGPLHRPSRTWRGYAHKLKA</sequence>
<dbReference type="AlphaFoldDB" id="A0A067LUY9"/>
<gene>
    <name evidence="2" type="ORF">BOTBODRAFT_232238</name>
</gene>
<evidence type="ECO:0000256" key="1">
    <source>
        <dbReference type="SAM" id="MobiDB-lite"/>
    </source>
</evidence>
<evidence type="ECO:0000313" key="3">
    <source>
        <dbReference type="Proteomes" id="UP000027195"/>
    </source>
</evidence>
<reference evidence="3" key="1">
    <citation type="journal article" date="2014" name="Proc. Natl. Acad. Sci. U.S.A.">
        <title>Extensive sampling of basidiomycete genomes demonstrates inadequacy of the white-rot/brown-rot paradigm for wood decay fungi.</title>
        <authorList>
            <person name="Riley R."/>
            <person name="Salamov A.A."/>
            <person name="Brown D.W."/>
            <person name="Nagy L.G."/>
            <person name="Floudas D."/>
            <person name="Held B.W."/>
            <person name="Levasseur A."/>
            <person name="Lombard V."/>
            <person name="Morin E."/>
            <person name="Otillar R."/>
            <person name="Lindquist E.A."/>
            <person name="Sun H."/>
            <person name="LaButti K.M."/>
            <person name="Schmutz J."/>
            <person name="Jabbour D."/>
            <person name="Luo H."/>
            <person name="Baker S.E."/>
            <person name="Pisabarro A.G."/>
            <person name="Walton J.D."/>
            <person name="Blanchette R.A."/>
            <person name="Henrissat B."/>
            <person name="Martin F."/>
            <person name="Cullen D."/>
            <person name="Hibbett D.S."/>
            <person name="Grigoriev I.V."/>
        </authorList>
    </citation>
    <scope>NUCLEOTIDE SEQUENCE [LARGE SCALE GENOMIC DNA]</scope>
    <source>
        <strain evidence="3">FD-172 SS1</strain>
    </source>
</reference>
<dbReference type="HOGENOM" id="CLU_1959216_0_0_1"/>
<proteinExistence type="predicted"/>
<evidence type="ECO:0000313" key="2">
    <source>
        <dbReference type="EMBL" id="KDQ06924.1"/>
    </source>
</evidence>
<keyword evidence="3" id="KW-1185">Reference proteome</keyword>